<evidence type="ECO:0000313" key="2">
    <source>
        <dbReference type="EMBL" id="KAJ4148352.1"/>
    </source>
</evidence>
<keyword evidence="3" id="KW-1185">Reference proteome</keyword>
<accession>A0A9W8Q736</accession>
<dbReference type="AlphaFoldDB" id="A0A9W8Q736"/>
<reference evidence="2" key="1">
    <citation type="journal article" date="2023" name="Access Microbiol">
        <title>De-novo genome assembly for Akanthomyces muscarius, a biocontrol agent of insect agricultural pests.</title>
        <authorList>
            <person name="Erdos Z."/>
            <person name="Studholme D.J."/>
            <person name="Raymond B."/>
            <person name="Sharma M."/>
        </authorList>
    </citation>
    <scope>NUCLEOTIDE SEQUENCE</scope>
    <source>
        <strain evidence="2">Ve6</strain>
    </source>
</reference>
<dbReference type="KEGG" id="amus:LMH87_002827"/>
<comment type="caution">
    <text evidence="2">The sequence shown here is derived from an EMBL/GenBank/DDBJ whole genome shotgun (WGS) entry which is preliminary data.</text>
</comment>
<proteinExistence type="predicted"/>
<feature type="region of interest" description="Disordered" evidence="1">
    <location>
        <begin position="23"/>
        <end position="68"/>
    </location>
</feature>
<dbReference type="GeneID" id="80889986"/>
<evidence type="ECO:0000256" key="1">
    <source>
        <dbReference type="SAM" id="MobiDB-lite"/>
    </source>
</evidence>
<dbReference type="EMBL" id="JAJHUN010000010">
    <property type="protein sequence ID" value="KAJ4148352.1"/>
    <property type="molecule type" value="Genomic_DNA"/>
</dbReference>
<feature type="compositionally biased region" description="Basic and acidic residues" evidence="1">
    <location>
        <begin position="23"/>
        <end position="32"/>
    </location>
</feature>
<sequence>MATIKRLRGTFRYAWLFYPRDKKAGTKSRDAEETTTFDCQNNVSTPKSASSPPPKPLLDPWRSCLDDV</sequence>
<protein>
    <submittedName>
        <fullName evidence="2">Uncharacterized protein</fullName>
    </submittedName>
</protein>
<dbReference type="Proteomes" id="UP001144673">
    <property type="component" value="Chromosome 3"/>
</dbReference>
<evidence type="ECO:0000313" key="3">
    <source>
        <dbReference type="Proteomes" id="UP001144673"/>
    </source>
</evidence>
<dbReference type="RefSeq" id="XP_056051293.1">
    <property type="nucleotide sequence ID" value="XM_056194346.1"/>
</dbReference>
<feature type="compositionally biased region" description="Polar residues" evidence="1">
    <location>
        <begin position="34"/>
        <end position="43"/>
    </location>
</feature>
<organism evidence="2 3">
    <name type="scientific">Akanthomyces muscarius</name>
    <name type="common">Entomopathogenic fungus</name>
    <name type="synonym">Lecanicillium muscarium</name>
    <dbReference type="NCBI Taxonomy" id="2231603"/>
    <lineage>
        <taxon>Eukaryota</taxon>
        <taxon>Fungi</taxon>
        <taxon>Dikarya</taxon>
        <taxon>Ascomycota</taxon>
        <taxon>Pezizomycotina</taxon>
        <taxon>Sordariomycetes</taxon>
        <taxon>Hypocreomycetidae</taxon>
        <taxon>Hypocreales</taxon>
        <taxon>Cordycipitaceae</taxon>
        <taxon>Akanthomyces</taxon>
    </lineage>
</organism>
<gene>
    <name evidence="2" type="ORF">LMH87_002827</name>
</gene>
<name>A0A9W8Q736_AKAMU</name>